<evidence type="ECO:0000313" key="1">
    <source>
        <dbReference type="EMBL" id="UYF71867.1"/>
    </source>
</evidence>
<dbReference type="EMBL" id="CP089051">
    <property type="protein sequence ID" value="UYF71867.1"/>
    <property type="molecule type" value="Genomic_DNA"/>
</dbReference>
<dbReference type="RefSeq" id="WP_263512688.1">
    <property type="nucleotide sequence ID" value="NZ_CP089051.1"/>
</dbReference>
<dbReference type="AlphaFoldDB" id="A0AA46NC30"/>
<sequence length="79" mass="8893">MEEITFRNVGYQTRLIELPILGNVLISTTALNEALMTGDGGYVSIEASQIDEKIYYFVEDVEIKLPDSELSNLILKQII</sequence>
<protein>
    <submittedName>
        <fullName evidence="1">Uncharacterized protein</fullName>
    </submittedName>
</protein>
<organism evidence="1 2">
    <name type="scientific">Acinetobacter ursingii</name>
    <dbReference type="NCBI Taxonomy" id="108980"/>
    <lineage>
        <taxon>Bacteria</taxon>
        <taxon>Pseudomonadati</taxon>
        <taxon>Pseudomonadota</taxon>
        <taxon>Gammaproteobacteria</taxon>
        <taxon>Moraxellales</taxon>
        <taxon>Moraxellaceae</taxon>
        <taxon>Acinetobacter</taxon>
    </lineage>
</organism>
<gene>
    <name evidence="1" type="ORF">LSO60_00765</name>
</gene>
<proteinExistence type="predicted"/>
<name>A0AA46NC30_9GAMM</name>
<reference evidence="1" key="1">
    <citation type="journal article" date="2022" name="J Glob Antimicrob Resist">
        <title>Comparative analysis of IMP-4- and OXA-58-containing plasmids of three carbapenemase-producing Acinetobacter ursingii strains in the Netherlands.</title>
        <authorList>
            <person name="Hendrickx A.P.A."/>
            <person name="Schade R.P."/>
            <person name="Landman F."/>
            <person name="Bosch T."/>
            <person name="Schouls L.M."/>
            <person name="van Dijk K."/>
        </authorList>
    </citation>
    <scope>NUCLEOTIDE SEQUENCE</scope>
    <source>
        <strain evidence="1">RIVM_C010559</strain>
    </source>
</reference>
<accession>A0AA46NC30</accession>
<dbReference type="Proteomes" id="UP001164064">
    <property type="component" value="Chromosome"/>
</dbReference>
<evidence type="ECO:0000313" key="2">
    <source>
        <dbReference type="Proteomes" id="UP001164064"/>
    </source>
</evidence>